<dbReference type="OrthoDB" id="2085311at2"/>
<keyword evidence="2 9" id="KW-0813">Transport</keyword>
<evidence type="ECO:0000259" key="10">
    <source>
        <dbReference type="Pfam" id="PF04290"/>
    </source>
</evidence>
<evidence type="ECO:0000256" key="7">
    <source>
        <dbReference type="ARBA" id="ARBA00023136"/>
    </source>
</evidence>
<dbReference type="AlphaFoldDB" id="F3KZ84"/>
<feature type="transmembrane region" description="Helical" evidence="9">
    <location>
        <begin position="86"/>
        <end position="108"/>
    </location>
</feature>
<dbReference type="RefSeq" id="WP_009574724.1">
    <property type="nucleotide sequence ID" value="NZ_AEIG01000011.1"/>
</dbReference>
<reference evidence="11 12" key="1">
    <citation type="journal article" date="2011" name="J. Bacteriol.">
        <title>Genome sequence of strain IMCC3088, a proteorhodopsin-containing marine bacterium belonging to the OM60/NOR5 clade.</title>
        <authorList>
            <person name="Jang Y."/>
            <person name="Oh H.M."/>
            <person name="Kang I."/>
            <person name="Lee K."/>
            <person name="Yang S.J."/>
            <person name="Cho J.C."/>
        </authorList>
    </citation>
    <scope>NUCLEOTIDE SEQUENCE [LARGE SCALE GENOMIC DNA]</scope>
    <source>
        <strain evidence="11 12">IMCC3088</strain>
    </source>
</reference>
<evidence type="ECO:0000256" key="2">
    <source>
        <dbReference type="ARBA" id="ARBA00022448"/>
    </source>
</evidence>
<keyword evidence="6 9" id="KW-1133">Transmembrane helix</keyword>
<organism evidence="11 12">
    <name type="scientific">Aequoribacter fuscus</name>
    <dbReference type="NCBI Taxonomy" id="2518989"/>
    <lineage>
        <taxon>Bacteria</taxon>
        <taxon>Pseudomonadati</taxon>
        <taxon>Pseudomonadota</taxon>
        <taxon>Gammaproteobacteria</taxon>
        <taxon>Cellvibrionales</taxon>
        <taxon>Halieaceae</taxon>
        <taxon>Aequoribacter</taxon>
    </lineage>
</organism>
<keyword evidence="3" id="KW-1003">Cell membrane</keyword>
<evidence type="ECO:0000256" key="5">
    <source>
        <dbReference type="ARBA" id="ARBA00022692"/>
    </source>
</evidence>
<evidence type="ECO:0000256" key="1">
    <source>
        <dbReference type="ARBA" id="ARBA00004429"/>
    </source>
</evidence>
<feature type="domain" description="Tripartite ATP-independent periplasmic transporters DctQ component" evidence="10">
    <location>
        <begin position="23"/>
        <end position="151"/>
    </location>
</feature>
<name>F3KZ84_9GAMM</name>
<evidence type="ECO:0000256" key="4">
    <source>
        <dbReference type="ARBA" id="ARBA00022519"/>
    </source>
</evidence>
<dbReference type="STRING" id="2518989.IMCC3088_195"/>
<dbReference type="PANTHER" id="PTHR35011:SF2">
    <property type="entry name" value="2,3-DIKETO-L-GULONATE TRAP TRANSPORTER SMALL PERMEASE PROTEIN YIAM"/>
    <property type="match status" value="1"/>
</dbReference>
<dbReference type="InterPro" id="IPR055348">
    <property type="entry name" value="DctQ"/>
</dbReference>
<protein>
    <recommendedName>
        <fullName evidence="9">TRAP transporter small permease protein</fullName>
    </recommendedName>
</protein>
<keyword evidence="4 9" id="KW-0997">Cell inner membrane</keyword>
<comment type="similarity">
    <text evidence="8 9">Belongs to the TRAP transporter small permease family.</text>
</comment>
<comment type="subunit">
    <text evidence="9">The complex comprises the extracytoplasmic solute receptor protein and the two transmembrane proteins.</text>
</comment>
<comment type="caution">
    <text evidence="11">The sequence shown here is derived from an EMBL/GenBank/DDBJ whole genome shotgun (WGS) entry which is preliminary data.</text>
</comment>
<evidence type="ECO:0000313" key="11">
    <source>
        <dbReference type="EMBL" id="EGG30571.1"/>
    </source>
</evidence>
<dbReference type="InterPro" id="IPR007387">
    <property type="entry name" value="TRAP_DctQ"/>
</dbReference>
<dbReference type="EMBL" id="AEIG01000011">
    <property type="protein sequence ID" value="EGG30571.1"/>
    <property type="molecule type" value="Genomic_DNA"/>
</dbReference>
<dbReference type="eggNOG" id="COG3090">
    <property type="taxonomic scope" value="Bacteria"/>
</dbReference>
<dbReference type="GO" id="GO:0022857">
    <property type="term" value="F:transmembrane transporter activity"/>
    <property type="evidence" value="ECO:0007669"/>
    <property type="project" value="UniProtKB-UniRule"/>
</dbReference>
<evidence type="ECO:0000313" key="12">
    <source>
        <dbReference type="Proteomes" id="UP000005615"/>
    </source>
</evidence>
<feature type="transmembrane region" description="Helical" evidence="9">
    <location>
        <begin position="47"/>
        <end position="65"/>
    </location>
</feature>
<gene>
    <name evidence="11" type="ORF">IMCC3088_195</name>
</gene>
<feature type="transmembrane region" description="Helical" evidence="9">
    <location>
        <begin position="128"/>
        <end position="147"/>
    </location>
</feature>
<dbReference type="GO" id="GO:0005886">
    <property type="term" value="C:plasma membrane"/>
    <property type="evidence" value="ECO:0007669"/>
    <property type="project" value="UniProtKB-SubCell"/>
</dbReference>
<evidence type="ECO:0000256" key="3">
    <source>
        <dbReference type="ARBA" id="ARBA00022475"/>
    </source>
</evidence>
<evidence type="ECO:0000256" key="9">
    <source>
        <dbReference type="RuleBase" id="RU369079"/>
    </source>
</evidence>
<dbReference type="Proteomes" id="UP000005615">
    <property type="component" value="Unassembled WGS sequence"/>
</dbReference>
<feature type="transmembrane region" description="Helical" evidence="9">
    <location>
        <begin position="12"/>
        <end position="32"/>
    </location>
</feature>
<keyword evidence="12" id="KW-1185">Reference proteome</keyword>
<evidence type="ECO:0000256" key="8">
    <source>
        <dbReference type="ARBA" id="ARBA00038436"/>
    </source>
</evidence>
<dbReference type="PANTHER" id="PTHR35011">
    <property type="entry name" value="2,3-DIKETO-L-GULONATE TRAP TRANSPORTER SMALL PERMEASE PROTEIN YIAM"/>
    <property type="match status" value="1"/>
</dbReference>
<comment type="function">
    <text evidence="9">Part of the tripartite ATP-independent periplasmic (TRAP) transport system.</text>
</comment>
<proteinExistence type="inferred from homology"/>
<keyword evidence="5 9" id="KW-0812">Transmembrane</keyword>
<accession>F3KZ84</accession>
<comment type="subcellular location">
    <subcellularLocation>
        <location evidence="1 9">Cell inner membrane</location>
        <topology evidence="1 9">Multi-pass membrane protein</topology>
    </subcellularLocation>
</comment>
<evidence type="ECO:0000256" key="6">
    <source>
        <dbReference type="ARBA" id="ARBA00022989"/>
    </source>
</evidence>
<dbReference type="Pfam" id="PF04290">
    <property type="entry name" value="DctQ"/>
    <property type="match status" value="1"/>
</dbReference>
<keyword evidence="7 9" id="KW-0472">Membrane</keyword>
<dbReference type="GO" id="GO:0015740">
    <property type="term" value="P:C4-dicarboxylate transport"/>
    <property type="evidence" value="ECO:0007669"/>
    <property type="project" value="TreeGrafter"/>
</dbReference>
<sequence>MQALTQWLDRGFRVLLVGLMASMVAAVCWQVISRYALNDPAAWTEEMARFLLMWIGLLGACYAYREGQHLGVDLFPKSLSPARYRVWALCAHSLVILFSVMVLLIGGGRLVYLTASLNQTSAALGVPMSWIYMSLPLCGVMMIVYALDAMLHPEQPSTEGVMIDG</sequence>